<keyword evidence="6 14" id="KW-0547">Nucleotide-binding</keyword>
<evidence type="ECO:0000256" key="2">
    <source>
        <dbReference type="ARBA" id="ARBA00007981"/>
    </source>
</evidence>
<organism evidence="18 19">
    <name type="scientific">Artemia franciscana</name>
    <name type="common">Brine shrimp</name>
    <name type="synonym">Artemia sanfranciscana</name>
    <dbReference type="NCBI Taxonomy" id="6661"/>
    <lineage>
        <taxon>Eukaryota</taxon>
        <taxon>Metazoa</taxon>
        <taxon>Ecdysozoa</taxon>
        <taxon>Arthropoda</taxon>
        <taxon>Crustacea</taxon>
        <taxon>Branchiopoda</taxon>
        <taxon>Anostraca</taxon>
        <taxon>Artemiidae</taxon>
        <taxon>Artemia</taxon>
    </lineage>
</organism>
<dbReference type="CDD" id="cd01892">
    <property type="entry name" value="Miro2"/>
    <property type="match status" value="1"/>
</dbReference>
<keyword evidence="13 14" id="KW-0472">Membrane</keyword>
<dbReference type="GO" id="GO:0003924">
    <property type="term" value="F:GTPase activity"/>
    <property type="evidence" value="ECO:0007669"/>
    <property type="project" value="InterPro"/>
</dbReference>
<evidence type="ECO:0000256" key="14">
    <source>
        <dbReference type="PIRNR" id="PIRNR037488"/>
    </source>
</evidence>
<evidence type="ECO:0000259" key="17">
    <source>
        <dbReference type="PROSITE" id="PS51423"/>
    </source>
</evidence>
<evidence type="ECO:0000259" key="16">
    <source>
        <dbReference type="PROSITE" id="PS50222"/>
    </source>
</evidence>
<dbReference type="PROSITE" id="PS50222">
    <property type="entry name" value="EF_HAND_2"/>
    <property type="match status" value="1"/>
</dbReference>
<protein>
    <recommendedName>
        <fullName evidence="14">Mitochondrial Rho GTPase</fullName>
        <ecNumber evidence="14">3.6.5.-</ecNumber>
    </recommendedName>
</protein>
<evidence type="ECO:0000256" key="1">
    <source>
        <dbReference type="ARBA" id="ARBA00004200"/>
    </source>
</evidence>
<dbReference type="PIRSF" id="PIRSF037488">
    <property type="entry name" value="Mt_Rho_GTPase"/>
    <property type="match status" value="1"/>
</dbReference>
<dbReference type="SMART" id="SM00175">
    <property type="entry name" value="RAB"/>
    <property type="match status" value="1"/>
</dbReference>
<dbReference type="GO" id="GO:0007005">
    <property type="term" value="P:mitochondrion organization"/>
    <property type="evidence" value="ECO:0007669"/>
    <property type="project" value="InterPro"/>
</dbReference>
<dbReference type="Gene3D" id="3.40.50.300">
    <property type="entry name" value="P-loop containing nucleotide triphosphate hydrolases"/>
    <property type="match status" value="2"/>
</dbReference>
<dbReference type="Pfam" id="PF08356">
    <property type="entry name" value="EF_assoc_2"/>
    <property type="match status" value="1"/>
</dbReference>
<dbReference type="InterPro" id="IPR013566">
    <property type="entry name" value="EF_hand_assoc_1"/>
</dbReference>
<dbReference type="EMBL" id="JAVRJZ010000013">
    <property type="protein sequence ID" value="KAK2714557.1"/>
    <property type="molecule type" value="Genomic_DNA"/>
</dbReference>
<evidence type="ECO:0000256" key="8">
    <source>
        <dbReference type="ARBA" id="ARBA00022801"/>
    </source>
</evidence>
<keyword evidence="19" id="KW-1185">Reference proteome</keyword>
<evidence type="ECO:0000256" key="12">
    <source>
        <dbReference type="ARBA" id="ARBA00023134"/>
    </source>
</evidence>
<dbReference type="PROSITE" id="PS51423">
    <property type="entry name" value="MIRO"/>
    <property type="match status" value="2"/>
</dbReference>
<feature type="domain" description="Miro" evidence="17">
    <location>
        <begin position="420"/>
        <end position="583"/>
    </location>
</feature>
<evidence type="ECO:0000256" key="13">
    <source>
        <dbReference type="ARBA" id="ARBA00023136"/>
    </source>
</evidence>
<evidence type="ECO:0000256" key="15">
    <source>
        <dbReference type="SAM" id="Phobius"/>
    </source>
</evidence>
<dbReference type="CDD" id="cd01893">
    <property type="entry name" value="Miro1"/>
    <property type="match status" value="1"/>
</dbReference>
<dbReference type="PROSITE" id="PS51419">
    <property type="entry name" value="RAB"/>
    <property type="match status" value="1"/>
</dbReference>
<keyword evidence="5" id="KW-0677">Repeat</keyword>
<evidence type="ECO:0000313" key="18">
    <source>
        <dbReference type="EMBL" id="KAK2714557.1"/>
    </source>
</evidence>
<dbReference type="AlphaFoldDB" id="A0AA88I1X0"/>
<dbReference type="InterPro" id="IPR011992">
    <property type="entry name" value="EF-hand-dom_pair"/>
</dbReference>
<dbReference type="Pfam" id="PF00071">
    <property type="entry name" value="Ras"/>
    <property type="match status" value="1"/>
</dbReference>
<evidence type="ECO:0000256" key="11">
    <source>
        <dbReference type="ARBA" id="ARBA00023128"/>
    </source>
</evidence>
<dbReference type="EC" id="3.6.5.-" evidence="14"/>
<dbReference type="InterPro" id="IPR052266">
    <property type="entry name" value="Miro-EF-hand_domain"/>
</dbReference>
<evidence type="ECO:0000256" key="3">
    <source>
        <dbReference type="ARBA" id="ARBA00022692"/>
    </source>
</evidence>
<feature type="domain" description="Miro" evidence="17">
    <location>
        <begin position="5"/>
        <end position="173"/>
    </location>
</feature>
<feature type="transmembrane region" description="Helical" evidence="15">
    <location>
        <begin position="595"/>
        <end position="618"/>
    </location>
</feature>
<keyword evidence="8 14" id="KW-0378">Hydrolase</keyword>
<dbReference type="EMBL" id="JAVRJZ010000013">
    <property type="protein sequence ID" value="KAK2714556.1"/>
    <property type="molecule type" value="Genomic_DNA"/>
</dbReference>
<dbReference type="PANTHER" id="PTHR46819:SF1">
    <property type="entry name" value="EF-HAND CALCIUM-BINDING DOMAIN-CONTAINING PROTEIN 7"/>
    <property type="match status" value="1"/>
</dbReference>
<dbReference type="GO" id="GO:0005509">
    <property type="term" value="F:calcium ion binding"/>
    <property type="evidence" value="ECO:0007669"/>
    <property type="project" value="InterPro"/>
</dbReference>
<dbReference type="InterPro" id="IPR018247">
    <property type="entry name" value="EF_Hand_1_Ca_BS"/>
</dbReference>
<keyword evidence="7 14" id="KW-1000">Mitochondrion outer membrane</keyword>
<dbReference type="InterPro" id="IPR021181">
    <property type="entry name" value="Miro"/>
</dbReference>
<comment type="caution">
    <text evidence="18">The sequence shown here is derived from an EMBL/GenBank/DDBJ whole genome shotgun (WGS) entry which is preliminary data.</text>
</comment>
<feature type="domain" description="EF-hand" evidence="16">
    <location>
        <begin position="310"/>
        <end position="345"/>
    </location>
</feature>
<accession>A0AA88I1X0</accession>
<sequence>MKGRTKDVRILLVGERGVGKTSLILSLVSEEFAEYVPSKAEEITIPADVTPENVPTHIVDSSAAEQSQDELIQEVKRADVVCIVYSVDDETTLEAVTSKWLPFLHDVEKQNSLNVKPVILVGNKCDIVDYSTFDAVMPIMNEYQEVETCIECSARTLKNVSELFYYAQKAVLHPTAPLYNAEEKDLTPKCKKALTRIFMVFDMDNDMVLNDVELNVFQHRCFGASLNPQALDDVRNVVRSQTNDGVKDGGITLKGFLFLHCLFFQRGRHETTWTILRKFGYDDNIELTKEYLVPSNLRIPPGSTAELNSKGLNFFTSIFLKFDRDKDGALSQKEYESFSSMYPETLWKEDLKYVVVTNSKGLVTVSGFLARWVLTTLLNARATCKALAYHGYHTTDESQMTALTITQPKEKDLKRRSTSRNVFKCHVIGPRGAGKSSFCQGLINRSRTDLEGIPPSAYSSYVINTVLVHGTEKYLVLHDIDILNLTDTLSPSQVNCDVACLVYDRTEPKSFEHVAKLYLRYFSETKIPVLIVGSKSDLPLVRQDYLLQPDAFCMKYKLLPPQSFTSIKANKDLYVKLCTMAVFPNNRKLKILQSVSFGSLLKISAFSTAAILISFLLVKHLRQSS</sequence>
<evidence type="ECO:0000256" key="10">
    <source>
        <dbReference type="ARBA" id="ARBA00022989"/>
    </source>
</evidence>
<keyword evidence="3 15" id="KW-0812">Transmembrane</keyword>
<dbReference type="InterPro" id="IPR002048">
    <property type="entry name" value="EF_hand_dom"/>
</dbReference>
<dbReference type="FunFam" id="3.40.50.300:FF:000170">
    <property type="entry name" value="Mitochondrial Rho GTPase"/>
    <property type="match status" value="1"/>
</dbReference>
<dbReference type="GO" id="GO:0005741">
    <property type="term" value="C:mitochondrial outer membrane"/>
    <property type="evidence" value="ECO:0007669"/>
    <property type="project" value="UniProtKB-SubCell"/>
</dbReference>
<keyword evidence="9 14" id="KW-0106">Calcium</keyword>
<dbReference type="PANTHER" id="PTHR46819">
    <property type="entry name" value="EF-HAND CALCIUM-BINDING DOMAIN-CONTAINING PROTEIN 7"/>
    <property type="match status" value="1"/>
</dbReference>
<evidence type="ECO:0000313" key="19">
    <source>
        <dbReference type="Proteomes" id="UP001187531"/>
    </source>
</evidence>
<dbReference type="PRINTS" id="PR00449">
    <property type="entry name" value="RASTRNSFRMNG"/>
</dbReference>
<dbReference type="SUPFAM" id="SSF52540">
    <property type="entry name" value="P-loop containing nucleoside triphosphate hydrolases"/>
    <property type="match status" value="2"/>
</dbReference>
<gene>
    <name evidence="18" type="ORF">QYM36_008944</name>
</gene>
<dbReference type="InterPro" id="IPR001806">
    <property type="entry name" value="Small_GTPase"/>
</dbReference>
<dbReference type="GO" id="GO:0005525">
    <property type="term" value="F:GTP binding"/>
    <property type="evidence" value="ECO:0007669"/>
    <property type="project" value="UniProtKB-KW"/>
</dbReference>
<dbReference type="PROSITE" id="PS00018">
    <property type="entry name" value="EF_HAND_1"/>
    <property type="match status" value="1"/>
</dbReference>
<name>A0AA88I1X0_ARTSF</name>
<comment type="similarity">
    <text evidence="2 14">Belongs to the mitochondrial Rho GTPase family.</text>
</comment>
<keyword evidence="4" id="KW-0479">Metal-binding</keyword>
<evidence type="ECO:0000256" key="4">
    <source>
        <dbReference type="ARBA" id="ARBA00022723"/>
    </source>
</evidence>
<proteinExistence type="inferred from homology"/>
<evidence type="ECO:0000256" key="5">
    <source>
        <dbReference type="ARBA" id="ARBA00022737"/>
    </source>
</evidence>
<dbReference type="InterPro" id="IPR020860">
    <property type="entry name" value="MIRO_dom"/>
</dbReference>
<keyword evidence="11 14" id="KW-0496">Mitochondrion</keyword>
<dbReference type="FunFam" id="1.10.238.10:FF:000011">
    <property type="entry name" value="Mitochondrial Rho GTPase"/>
    <property type="match status" value="1"/>
</dbReference>
<dbReference type="SUPFAM" id="SSF47473">
    <property type="entry name" value="EF-hand"/>
    <property type="match status" value="1"/>
</dbReference>
<reference evidence="18" key="1">
    <citation type="submission" date="2023-07" db="EMBL/GenBank/DDBJ databases">
        <title>Chromosome-level genome assembly of Artemia franciscana.</title>
        <authorList>
            <person name="Jo E."/>
        </authorList>
    </citation>
    <scope>NUCLEOTIDE SEQUENCE</scope>
    <source>
        <tissue evidence="18">Whole body</tissue>
    </source>
</reference>
<evidence type="ECO:0000256" key="6">
    <source>
        <dbReference type="ARBA" id="ARBA00022741"/>
    </source>
</evidence>
<keyword evidence="12 14" id="KW-0342">GTP-binding</keyword>
<keyword evidence="10 15" id="KW-1133">Transmembrane helix</keyword>
<evidence type="ECO:0000256" key="7">
    <source>
        <dbReference type="ARBA" id="ARBA00022787"/>
    </source>
</evidence>
<comment type="function">
    <text evidence="14">Mitochondrial GTPase involved in mitochondrial trafficking. Probably involved in control of anterograde transport of mitochondria and their subcellular distribution.</text>
</comment>
<dbReference type="Proteomes" id="UP001187531">
    <property type="component" value="Unassembled WGS sequence"/>
</dbReference>
<dbReference type="InterPro" id="IPR013567">
    <property type="entry name" value="EF_hand_assoc_2"/>
</dbReference>
<dbReference type="SMART" id="SM00173">
    <property type="entry name" value="RAS"/>
    <property type="match status" value="1"/>
</dbReference>
<dbReference type="InterPro" id="IPR027417">
    <property type="entry name" value="P-loop_NTPase"/>
</dbReference>
<dbReference type="Gene3D" id="1.10.238.10">
    <property type="entry name" value="EF-hand"/>
    <property type="match status" value="2"/>
</dbReference>
<comment type="subcellular location">
    <subcellularLocation>
        <location evidence="1 14">Mitochondrion outer membrane</location>
        <topology evidence="1 14">Single-pass type IV membrane protein</topology>
    </subcellularLocation>
</comment>
<dbReference type="SMART" id="SM00174">
    <property type="entry name" value="RHO"/>
    <property type="match status" value="1"/>
</dbReference>
<evidence type="ECO:0000256" key="9">
    <source>
        <dbReference type="ARBA" id="ARBA00022837"/>
    </source>
</evidence>
<dbReference type="Pfam" id="PF08355">
    <property type="entry name" value="EF_assoc_1"/>
    <property type="match status" value="1"/>
</dbReference>